<evidence type="ECO:0008006" key="11">
    <source>
        <dbReference type="Google" id="ProtNLM"/>
    </source>
</evidence>
<evidence type="ECO:0000256" key="5">
    <source>
        <dbReference type="ARBA" id="ARBA00022989"/>
    </source>
</evidence>
<keyword evidence="6 8" id="KW-0472">Membrane</keyword>
<dbReference type="InterPro" id="IPR026050">
    <property type="entry name" value="C1GALT1/C1GALT1_chp1"/>
</dbReference>
<evidence type="ECO:0000256" key="8">
    <source>
        <dbReference type="SAM" id="Phobius"/>
    </source>
</evidence>
<feature type="compositionally biased region" description="Basic and acidic residues" evidence="7">
    <location>
        <begin position="189"/>
        <end position="205"/>
    </location>
</feature>
<dbReference type="AlphaFoldDB" id="A0A8H4UJC6"/>
<dbReference type="Gene3D" id="3.90.550.50">
    <property type="match status" value="1"/>
</dbReference>
<comment type="caution">
    <text evidence="9">The sequence shown here is derived from an EMBL/GenBank/DDBJ whole genome shotgun (WGS) entry which is preliminary data.</text>
</comment>
<keyword evidence="5 8" id="KW-1133">Transmembrane helix</keyword>
<name>A0A8H4UJC6_9HYPO</name>
<reference evidence="9" key="1">
    <citation type="journal article" date="2020" name="BMC Genomics">
        <title>Correction to: Identification and distribution of gene clusters required for synthesis of sphingolipid metabolism inhibitors in diverse species of the filamentous fungus Fusarium.</title>
        <authorList>
            <person name="Kim H.S."/>
            <person name="Lohmar J.M."/>
            <person name="Busman M."/>
            <person name="Brown D.W."/>
            <person name="Naumann T.A."/>
            <person name="Divon H.H."/>
            <person name="Lysoe E."/>
            <person name="Uhlig S."/>
            <person name="Proctor R.H."/>
        </authorList>
    </citation>
    <scope>NUCLEOTIDE SEQUENCE</scope>
    <source>
        <strain evidence="9">NRRL 22465</strain>
    </source>
</reference>
<keyword evidence="10" id="KW-1185">Reference proteome</keyword>
<dbReference type="OrthoDB" id="414175at2759"/>
<gene>
    <name evidence="9" type="ORF">FZEAL_5678</name>
</gene>
<evidence type="ECO:0000256" key="6">
    <source>
        <dbReference type="ARBA" id="ARBA00023136"/>
    </source>
</evidence>
<feature type="compositionally biased region" description="Basic and acidic residues" evidence="7">
    <location>
        <begin position="213"/>
        <end position="224"/>
    </location>
</feature>
<keyword evidence="4" id="KW-0735">Signal-anchor</keyword>
<feature type="compositionally biased region" description="Basic and acidic residues" evidence="7">
    <location>
        <begin position="104"/>
        <end position="143"/>
    </location>
</feature>
<dbReference type="PANTHER" id="PTHR23033">
    <property type="entry name" value="BETA1,3-GALACTOSYLTRANSFERASE"/>
    <property type="match status" value="1"/>
</dbReference>
<proteinExistence type="inferred from homology"/>
<accession>A0A8H4UJC6</accession>
<evidence type="ECO:0000256" key="3">
    <source>
        <dbReference type="ARBA" id="ARBA00022692"/>
    </source>
</evidence>
<dbReference type="EMBL" id="JABEYC010000416">
    <property type="protein sequence ID" value="KAF4977835.1"/>
    <property type="molecule type" value="Genomic_DNA"/>
</dbReference>
<sequence>MGLELTSAWRSPRGGKLITLTLIFLTLLLVVPLYQLSDESPGIYRHLTKYLKHEGAAYDVEEGFVANLNETVTEQVIADDAIPDERVSDVDDTKEALNNGDDAQEAHGDEEKPTQDKLLEADKPEDAQDKAQVKAGDDLDKQADGAGGSLDGDGDDKKPDTQAKKPDESNDAKIQDQESDAQGAGGSIEEDKKPEDDEAKSEGQDKASGNNDNKPEATDAHEAHTSAIDYDGSTSVIFTETRPTESVNVEVPSGPGTANAACEGFPNTDGITLVMKTGATEAYTKLPAHLLTSFQCLPDVLIFSDLDQQIGKYHLYDALKDVRDEVKKDHKEFDLYKSQVDCPIPQQYCTASMKGGWDLDKYKFLHMVEQAWAMRPNQDWYVFAEADSYIFWSNLVWYLQNKVNGTDTPYVGSVAMLKNIPFAHGGSGYVIHGETIKKMVAIPDLAHKYDLMATHECCGDYLMSLAVMETGKKVRQAHPMFNGEKPVTLPFGNGHWCEPLVTMHHMNPEEISSVWQFEKTRQKKGPIQIKEVYETFFAPSLTDKLEDWDNFSDDVCYVSVEPEAQEKADKHLRERQKKEHEKNPIEKRAHQSADNCAKVCEAARLDITDDEYLNLTTDDERNALIKKKHEERKDDKDFHGARQCFQWRHHKNVCCIAKSFKHGKPKMEEKPEDKSTSGWYVQGINDWIAAKGDCEPHWKLPS</sequence>
<evidence type="ECO:0000313" key="9">
    <source>
        <dbReference type="EMBL" id="KAF4977835.1"/>
    </source>
</evidence>
<organism evidence="9 10">
    <name type="scientific">Fusarium zealandicum</name>
    <dbReference type="NCBI Taxonomy" id="1053134"/>
    <lineage>
        <taxon>Eukaryota</taxon>
        <taxon>Fungi</taxon>
        <taxon>Dikarya</taxon>
        <taxon>Ascomycota</taxon>
        <taxon>Pezizomycotina</taxon>
        <taxon>Sordariomycetes</taxon>
        <taxon>Hypocreomycetidae</taxon>
        <taxon>Hypocreales</taxon>
        <taxon>Nectriaceae</taxon>
        <taxon>Fusarium</taxon>
        <taxon>Fusarium staphyleae species complex</taxon>
    </lineage>
</organism>
<dbReference type="GO" id="GO:0016020">
    <property type="term" value="C:membrane"/>
    <property type="evidence" value="ECO:0007669"/>
    <property type="project" value="UniProtKB-SubCell"/>
</dbReference>
<evidence type="ECO:0000256" key="1">
    <source>
        <dbReference type="ARBA" id="ARBA00004606"/>
    </source>
</evidence>
<feature type="compositionally biased region" description="Basic and acidic residues" evidence="7">
    <location>
        <begin position="155"/>
        <end position="176"/>
    </location>
</feature>
<evidence type="ECO:0000256" key="2">
    <source>
        <dbReference type="ARBA" id="ARBA00006462"/>
    </source>
</evidence>
<dbReference type="Proteomes" id="UP000635477">
    <property type="component" value="Unassembled WGS sequence"/>
</dbReference>
<feature type="region of interest" description="Disordered" evidence="7">
    <location>
        <begin position="83"/>
        <end position="232"/>
    </location>
</feature>
<feature type="transmembrane region" description="Helical" evidence="8">
    <location>
        <begin position="17"/>
        <end position="36"/>
    </location>
</feature>
<reference evidence="9" key="2">
    <citation type="submission" date="2020-05" db="EMBL/GenBank/DDBJ databases">
        <authorList>
            <person name="Kim H.-S."/>
            <person name="Proctor R.H."/>
            <person name="Brown D.W."/>
        </authorList>
    </citation>
    <scope>NUCLEOTIDE SEQUENCE</scope>
    <source>
        <strain evidence="9">NRRL 22465</strain>
    </source>
</reference>
<feature type="region of interest" description="Disordered" evidence="7">
    <location>
        <begin position="567"/>
        <end position="590"/>
    </location>
</feature>
<comment type="similarity">
    <text evidence="2">Belongs to the glycosyltransferase 31 family. Beta3-Gal-T subfamily.</text>
</comment>
<feature type="compositionally biased region" description="Basic and acidic residues" evidence="7">
    <location>
        <begin position="83"/>
        <end position="95"/>
    </location>
</feature>
<evidence type="ECO:0000313" key="10">
    <source>
        <dbReference type="Proteomes" id="UP000635477"/>
    </source>
</evidence>
<keyword evidence="3 8" id="KW-0812">Transmembrane</keyword>
<evidence type="ECO:0000256" key="7">
    <source>
        <dbReference type="SAM" id="MobiDB-lite"/>
    </source>
</evidence>
<protein>
    <recommendedName>
        <fullName evidence="11">Glycosyltransferase family 31</fullName>
    </recommendedName>
</protein>
<dbReference type="PANTHER" id="PTHR23033:SF40">
    <property type="entry name" value="APPLE DOMAIN-CONTAINING PROTEIN"/>
    <property type="match status" value="1"/>
</dbReference>
<evidence type="ECO:0000256" key="4">
    <source>
        <dbReference type="ARBA" id="ARBA00022968"/>
    </source>
</evidence>
<comment type="subcellular location">
    <subcellularLocation>
        <location evidence="1">Membrane</location>
        <topology evidence="1">Single-pass type II membrane protein</topology>
    </subcellularLocation>
</comment>